<dbReference type="EMBL" id="SLUO01000013">
    <property type="protein sequence ID" value="TCL55960.1"/>
    <property type="molecule type" value="Genomic_DNA"/>
</dbReference>
<evidence type="ECO:0000259" key="3">
    <source>
        <dbReference type="PROSITE" id="PS50887"/>
    </source>
</evidence>
<evidence type="ECO:0000259" key="1">
    <source>
        <dbReference type="PROSITE" id="PS50112"/>
    </source>
</evidence>
<feature type="domain" description="PAC" evidence="2">
    <location>
        <begin position="82"/>
        <end position="132"/>
    </location>
</feature>
<dbReference type="PANTHER" id="PTHR43155:SF2">
    <property type="entry name" value="CYCLIC DI-GMP PHOSPHODIESTERASE PA4108"/>
    <property type="match status" value="1"/>
</dbReference>
<dbReference type="InterPro" id="IPR035965">
    <property type="entry name" value="PAS-like_dom_sf"/>
</dbReference>
<keyword evidence="6" id="KW-1185">Reference proteome</keyword>
<evidence type="ECO:0000259" key="2">
    <source>
        <dbReference type="PROSITE" id="PS50113"/>
    </source>
</evidence>
<comment type="caution">
    <text evidence="5">The sequence shown here is derived from an EMBL/GenBank/DDBJ whole genome shotgun (WGS) entry which is preliminary data.</text>
</comment>
<dbReference type="InterPro" id="IPR003607">
    <property type="entry name" value="HD/PDEase_dom"/>
</dbReference>
<name>A0A4R1QXM6_9FIRM</name>
<dbReference type="NCBIfam" id="TIGR00229">
    <property type="entry name" value="sensory_box"/>
    <property type="match status" value="2"/>
</dbReference>
<dbReference type="PROSITE" id="PS51832">
    <property type="entry name" value="HD_GYP"/>
    <property type="match status" value="1"/>
</dbReference>
<proteinExistence type="predicted"/>
<organism evidence="5 6">
    <name type="scientific">Kineothrix alysoides</name>
    <dbReference type="NCBI Taxonomy" id="1469948"/>
    <lineage>
        <taxon>Bacteria</taxon>
        <taxon>Bacillati</taxon>
        <taxon>Bacillota</taxon>
        <taxon>Clostridia</taxon>
        <taxon>Lachnospirales</taxon>
        <taxon>Lachnospiraceae</taxon>
        <taxon>Kineothrix</taxon>
    </lineage>
</organism>
<feature type="domain" description="PAS" evidence="1">
    <location>
        <begin position="15"/>
        <end position="53"/>
    </location>
</feature>
<dbReference type="AlphaFoldDB" id="A0A4R1QXM6"/>
<dbReference type="PROSITE" id="PS50887">
    <property type="entry name" value="GGDEF"/>
    <property type="match status" value="1"/>
</dbReference>
<dbReference type="SUPFAM" id="SSF109604">
    <property type="entry name" value="HD-domain/PDEase-like"/>
    <property type="match status" value="1"/>
</dbReference>
<evidence type="ECO:0000259" key="4">
    <source>
        <dbReference type="PROSITE" id="PS51832"/>
    </source>
</evidence>
<dbReference type="Pfam" id="PF13487">
    <property type="entry name" value="HD_5"/>
    <property type="match status" value="1"/>
</dbReference>
<dbReference type="Gene3D" id="3.30.450.20">
    <property type="entry name" value="PAS domain"/>
    <property type="match status" value="2"/>
</dbReference>
<dbReference type="CDD" id="cd01949">
    <property type="entry name" value="GGDEF"/>
    <property type="match status" value="1"/>
</dbReference>
<dbReference type="PANTHER" id="PTHR43155">
    <property type="entry name" value="CYCLIC DI-GMP PHOSPHODIESTERASE PA4108-RELATED"/>
    <property type="match status" value="1"/>
</dbReference>
<dbReference type="Proteomes" id="UP000295718">
    <property type="component" value="Unassembled WGS sequence"/>
</dbReference>
<dbReference type="CDD" id="cd00077">
    <property type="entry name" value="HDc"/>
    <property type="match status" value="1"/>
</dbReference>
<dbReference type="InterPro" id="IPR000014">
    <property type="entry name" value="PAS"/>
</dbReference>
<dbReference type="SMART" id="SM00086">
    <property type="entry name" value="PAC"/>
    <property type="match status" value="2"/>
</dbReference>
<dbReference type="SUPFAM" id="SSF55785">
    <property type="entry name" value="PYP-like sensor domain (PAS domain)"/>
    <property type="match status" value="2"/>
</dbReference>
<evidence type="ECO:0000313" key="5">
    <source>
        <dbReference type="EMBL" id="TCL55960.1"/>
    </source>
</evidence>
<dbReference type="Gene3D" id="1.10.3210.10">
    <property type="entry name" value="Hypothetical protein af1432"/>
    <property type="match status" value="1"/>
</dbReference>
<dbReference type="Pfam" id="PF08447">
    <property type="entry name" value="PAS_3"/>
    <property type="match status" value="1"/>
</dbReference>
<dbReference type="InterPro" id="IPR013655">
    <property type="entry name" value="PAS_fold_3"/>
</dbReference>
<gene>
    <name evidence="5" type="ORF">EDD76_11397</name>
</gene>
<sequence length="608" mass="68642">MEESLNEGPDAGLPLQYIIENLPEAFYIIDVEGVILYANLKGLELCGIKPEDIGKQNFFSYWVEENKRILWFDSVMKGGRSDGFEMQLKNPSGKEIWAVASSITTQYQGQVCILATVSNITEKKRLEAALKRNEEKCSLLTEFTADVVWVYNLRSGSFTYLSPSYFELTGFTVEEGLANGLSAHVMPESYAVSQEFLEKNQDDFLENPSAQKHYLMEVRLQRKDGDGVWVEVSIKYRYNEDGEIETIGVSRNIEERKQAENDIRYLSYHDQLTGLFNRRFYEEELEKEKFQENLPFALLLCDINGLKLTNDAFGHMVGDDLLKRFAGILAEKLRSGDVAARIGGDEFVLLLPKTDQEAAEKLAARIRAGIEQSNAENPDLPMLSVSFGWAVKKNAEEKFEMTFLQAEERMYSQKLREGVSRKNEMVQLVLQKLFARNQREFAHSENVGRLSMAIGAAMGLQITALEELRTLGRLHDIGKVGISENILNKQGKLSEGDRMEIRRHPEIGYQILRSADKYASIAEAVLSHHEWYDGSGYPRKLKGQEILLGARIIAVTEAYDKLINGDNFCKPVSRQAAASELLAGAGTKFDPEIVELFLSEVIEPMATA</sequence>
<dbReference type="InterPro" id="IPR001610">
    <property type="entry name" value="PAC"/>
</dbReference>
<dbReference type="InterPro" id="IPR029787">
    <property type="entry name" value="Nucleotide_cyclase"/>
</dbReference>
<dbReference type="STRING" id="1469948.GCA_000732725_00683"/>
<dbReference type="Gene3D" id="3.30.70.270">
    <property type="match status" value="1"/>
</dbReference>
<dbReference type="NCBIfam" id="TIGR00254">
    <property type="entry name" value="GGDEF"/>
    <property type="match status" value="1"/>
</dbReference>
<dbReference type="SMART" id="SM00267">
    <property type="entry name" value="GGDEF"/>
    <property type="match status" value="1"/>
</dbReference>
<accession>A0A4R1QXM6</accession>
<feature type="domain" description="GGDEF" evidence="3">
    <location>
        <begin position="294"/>
        <end position="427"/>
    </location>
</feature>
<dbReference type="Pfam" id="PF13426">
    <property type="entry name" value="PAS_9"/>
    <property type="match status" value="1"/>
</dbReference>
<dbReference type="InterPro" id="IPR037522">
    <property type="entry name" value="HD_GYP_dom"/>
</dbReference>
<dbReference type="InterPro" id="IPR000700">
    <property type="entry name" value="PAS-assoc_C"/>
</dbReference>
<dbReference type="PROSITE" id="PS50112">
    <property type="entry name" value="PAS"/>
    <property type="match status" value="2"/>
</dbReference>
<dbReference type="SMART" id="SM00091">
    <property type="entry name" value="PAS"/>
    <property type="match status" value="2"/>
</dbReference>
<reference evidence="5 6" key="1">
    <citation type="submission" date="2019-03" db="EMBL/GenBank/DDBJ databases">
        <title>Genomic Encyclopedia of Type Strains, Phase IV (KMG-IV): sequencing the most valuable type-strain genomes for metagenomic binning, comparative biology and taxonomic classification.</title>
        <authorList>
            <person name="Goeker M."/>
        </authorList>
    </citation>
    <scope>NUCLEOTIDE SEQUENCE [LARGE SCALE GENOMIC DNA]</scope>
    <source>
        <strain evidence="5 6">DSM 100556</strain>
    </source>
</reference>
<protein>
    <submittedName>
        <fullName evidence="5">PAS domain S-box-containing protein/diguanylate cyclase (GGDEF)-like protein</fullName>
    </submittedName>
</protein>
<dbReference type="PROSITE" id="PS50113">
    <property type="entry name" value="PAC"/>
    <property type="match status" value="2"/>
</dbReference>
<feature type="domain" description="PAS" evidence="1">
    <location>
        <begin position="133"/>
        <end position="199"/>
    </location>
</feature>
<dbReference type="Pfam" id="PF00990">
    <property type="entry name" value="GGDEF"/>
    <property type="match status" value="1"/>
</dbReference>
<feature type="domain" description="HD-GYP" evidence="4">
    <location>
        <begin position="418"/>
        <end position="608"/>
    </location>
</feature>
<evidence type="ECO:0000313" key="6">
    <source>
        <dbReference type="Proteomes" id="UP000295718"/>
    </source>
</evidence>
<dbReference type="InterPro" id="IPR043128">
    <property type="entry name" value="Rev_trsase/Diguanyl_cyclase"/>
</dbReference>
<dbReference type="SUPFAM" id="SSF55073">
    <property type="entry name" value="Nucleotide cyclase"/>
    <property type="match status" value="1"/>
</dbReference>
<dbReference type="CDD" id="cd00130">
    <property type="entry name" value="PAS"/>
    <property type="match status" value="2"/>
</dbReference>
<dbReference type="InterPro" id="IPR000160">
    <property type="entry name" value="GGDEF_dom"/>
</dbReference>
<dbReference type="OrthoDB" id="9804747at2"/>
<feature type="domain" description="PAC" evidence="2">
    <location>
        <begin position="214"/>
        <end position="265"/>
    </location>
</feature>
<dbReference type="RefSeq" id="WP_051869273.1">
    <property type="nucleotide sequence ID" value="NZ_JPNB01000001.1"/>
</dbReference>